<dbReference type="Pfam" id="PF02604">
    <property type="entry name" value="PhdYeFM_antitox"/>
    <property type="match status" value="1"/>
</dbReference>
<feature type="region of interest" description="Disordered" evidence="3">
    <location>
        <begin position="57"/>
        <end position="81"/>
    </location>
</feature>
<comment type="caution">
    <text evidence="4">The sequence shown here is derived from an EMBL/GenBank/DDBJ whole genome shotgun (WGS) entry which is preliminary data.</text>
</comment>
<dbReference type="AlphaFoldDB" id="A0A0V7ZMU9"/>
<dbReference type="Proteomes" id="UP000053372">
    <property type="component" value="Unassembled WGS sequence"/>
</dbReference>
<dbReference type="RefSeq" id="WP_027846395.1">
    <property type="nucleotide sequence ID" value="NZ_LMTZ01000103.1"/>
</dbReference>
<evidence type="ECO:0000256" key="2">
    <source>
        <dbReference type="RuleBase" id="RU362080"/>
    </source>
</evidence>
<comment type="similarity">
    <text evidence="1 2">Belongs to the phD/YefM antitoxin family.</text>
</comment>
<evidence type="ECO:0000256" key="3">
    <source>
        <dbReference type="SAM" id="MobiDB-lite"/>
    </source>
</evidence>
<reference evidence="4 5" key="1">
    <citation type="journal article" date="2015" name="Genome Announc.">
        <title>Draft Genome of the Euendolithic (true boring) Cyanobacterium Mastigocoleus testarum strain BC008.</title>
        <authorList>
            <person name="Guida B.S."/>
            <person name="Garcia-Pichel F."/>
        </authorList>
    </citation>
    <scope>NUCLEOTIDE SEQUENCE [LARGE SCALE GENOMIC DNA]</scope>
    <source>
        <strain evidence="4 5">BC008</strain>
    </source>
</reference>
<dbReference type="InterPro" id="IPR006442">
    <property type="entry name" value="Antitoxin_Phd/YefM"/>
</dbReference>
<keyword evidence="5" id="KW-1185">Reference proteome</keyword>
<sequence length="81" mass="9493">MQEWRLADAKNRLTELVNKVLTVGPQIIHRRNDTVVVISKAEYERLIGERPSFKQHLLNPPHTMEDIDLERDKSSMRTVDL</sequence>
<dbReference type="EMBL" id="LMTZ01000103">
    <property type="protein sequence ID" value="KST65809.1"/>
    <property type="molecule type" value="Genomic_DNA"/>
</dbReference>
<evidence type="ECO:0000313" key="5">
    <source>
        <dbReference type="Proteomes" id="UP000053372"/>
    </source>
</evidence>
<name>A0A0V7ZMU9_9CYAN</name>
<protein>
    <recommendedName>
        <fullName evidence="2">Antitoxin</fullName>
    </recommendedName>
</protein>
<comment type="function">
    <text evidence="2">Antitoxin component of a type II toxin-antitoxin (TA) system.</text>
</comment>
<dbReference type="SUPFAM" id="SSF143120">
    <property type="entry name" value="YefM-like"/>
    <property type="match status" value="1"/>
</dbReference>
<evidence type="ECO:0000313" key="4">
    <source>
        <dbReference type="EMBL" id="KST65809.1"/>
    </source>
</evidence>
<dbReference type="OrthoDB" id="361281at2"/>
<dbReference type="NCBIfam" id="TIGR01552">
    <property type="entry name" value="phd_fam"/>
    <property type="match status" value="1"/>
</dbReference>
<organism evidence="4 5">
    <name type="scientific">Mastigocoleus testarum BC008</name>
    <dbReference type="NCBI Taxonomy" id="371196"/>
    <lineage>
        <taxon>Bacteria</taxon>
        <taxon>Bacillati</taxon>
        <taxon>Cyanobacteriota</taxon>
        <taxon>Cyanophyceae</taxon>
        <taxon>Nostocales</taxon>
        <taxon>Hapalosiphonaceae</taxon>
        <taxon>Mastigocoleus</taxon>
    </lineage>
</organism>
<proteinExistence type="inferred from homology"/>
<evidence type="ECO:0000256" key="1">
    <source>
        <dbReference type="ARBA" id="ARBA00009981"/>
    </source>
</evidence>
<dbReference type="Gene3D" id="3.40.1620.10">
    <property type="entry name" value="YefM-like domain"/>
    <property type="match status" value="1"/>
</dbReference>
<gene>
    <name evidence="4" type="ORF">BC008_22780</name>
</gene>
<feature type="compositionally biased region" description="Basic and acidic residues" evidence="3">
    <location>
        <begin position="70"/>
        <end position="81"/>
    </location>
</feature>
<accession>A0A0V7ZMU9</accession>
<dbReference type="InterPro" id="IPR036165">
    <property type="entry name" value="YefM-like_sf"/>
</dbReference>